<evidence type="ECO:0000313" key="2">
    <source>
        <dbReference type="EMBL" id="WVN89101.1"/>
    </source>
</evidence>
<feature type="compositionally biased region" description="Polar residues" evidence="1">
    <location>
        <begin position="645"/>
        <end position="659"/>
    </location>
</feature>
<feature type="region of interest" description="Disordered" evidence="1">
    <location>
        <begin position="409"/>
        <end position="451"/>
    </location>
</feature>
<feature type="compositionally biased region" description="Basic and acidic residues" evidence="1">
    <location>
        <begin position="663"/>
        <end position="677"/>
    </location>
</feature>
<reference evidence="2" key="3">
    <citation type="submission" date="2024-01" db="EMBL/GenBank/DDBJ databases">
        <authorList>
            <person name="Coelho M.A."/>
            <person name="David-Palma M."/>
            <person name="Shea T."/>
            <person name="Sun S."/>
            <person name="Cuomo C.A."/>
            <person name="Heitman J."/>
        </authorList>
    </citation>
    <scope>NUCLEOTIDE SEQUENCE</scope>
    <source>
        <strain evidence="2">CBS 7841</strain>
    </source>
</reference>
<keyword evidence="3" id="KW-1185">Reference proteome</keyword>
<dbReference type="GeneID" id="91088527"/>
<dbReference type="EMBL" id="CP143788">
    <property type="protein sequence ID" value="WVN89101.1"/>
    <property type="molecule type" value="Genomic_DNA"/>
</dbReference>
<dbReference type="KEGG" id="cdep:91088527"/>
<accession>A0AAJ8M303</accession>
<evidence type="ECO:0000313" key="3">
    <source>
        <dbReference type="Proteomes" id="UP000094043"/>
    </source>
</evidence>
<sequence length="686" mass="73985">MTDHPPSYAPTLPQILILPLPEATSFFQGPFVQGEVFVKGLGAEGQVDVQALTIQLDLKGYLPGCDVLSLYEFPIETLYSVTSEEAQTSPNKGLPTSHRFTIPLPDGLPEPIWSPSLAEGRESESSQPVPGTINLSAYNKGEIRYTLTVTATHSNQTTASAVTIEGTPQTPLPPASLPAQEVSETLTRSGIRTKILLSTDKPRLGQLIHLGVEVKPEERGKTGVAGLSSAPDVKGTLRRLRRIRVEFLRLITIHSPHERPQEHLSLLHSSGKSVRYPGANRPPPRLLFTLPTIHTSAVADQTWAEISMRAGWWEVQFRIRVSVGFGESGAASGSSANDDDWVIEHPITVLPRIWAPPDLVSSPLYEYLALDGPSEPFATNQTSSLTAEDLAREAREAYRLKGRDVVGDGGTLRVDNANHEEELPPPFETGQDHPSAGPSFYAPGTISENQVGASDLPTFLESEAQMRQGLQPLESRGKEREERQGSLSVGHEGLRGELASWKENDGYETFSQPPPCLSASMHARGSIDPPQDGETPLPEEVVGDVAARLGLDHSAREGIELMERLGLGDGTRVVDLQDDLPPGIDEPSLPALPSSFTAQRHPAFQPPPPHLDPMEPLPTHAEPPHDPPSFDASQAASAVGVAATSIPSSRITHAGTVTTGDRVLSRIQEDAPPDYERGGLPPYSQG</sequence>
<dbReference type="Proteomes" id="UP000094043">
    <property type="component" value="Chromosome 5"/>
</dbReference>
<evidence type="ECO:0000256" key="1">
    <source>
        <dbReference type="SAM" id="MobiDB-lite"/>
    </source>
</evidence>
<name>A0AAJ8M303_9TREE</name>
<protein>
    <submittedName>
        <fullName evidence="2">Uncharacterized protein</fullName>
    </submittedName>
</protein>
<reference evidence="2" key="2">
    <citation type="journal article" date="2022" name="Elife">
        <title>Obligate sexual reproduction of a homothallic fungus closely related to the Cryptococcus pathogenic species complex.</title>
        <authorList>
            <person name="Passer A.R."/>
            <person name="Clancey S.A."/>
            <person name="Shea T."/>
            <person name="David-Palma M."/>
            <person name="Averette A.F."/>
            <person name="Boekhout T."/>
            <person name="Porcel B.M."/>
            <person name="Nowrousian M."/>
            <person name="Cuomo C.A."/>
            <person name="Sun S."/>
            <person name="Heitman J."/>
            <person name="Coelho M.A."/>
        </authorList>
    </citation>
    <scope>NUCLEOTIDE SEQUENCE</scope>
    <source>
        <strain evidence="2">CBS 7841</strain>
    </source>
</reference>
<reference evidence="2" key="1">
    <citation type="submission" date="2016-06" db="EMBL/GenBank/DDBJ databases">
        <authorList>
            <person name="Cuomo C."/>
            <person name="Litvintseva A."/>
            <person name="Heitman J."/>
            <person name="Chen Y."/>
            <person name="Sun S."/>
            <person name="Springer D."/>
            <person name="Dromer F."/>
            <person name="Young S."/>
            <person name="Zeng Q."/>
            <person name="Chapman S."/>
            <person name="Gujja S."/>
            <person name="Saif S."/>
            <person name="Birren B."/>
        </authorList>
    </citation>
    <scope>NUCLEOTIDE SEQUENCE</scope>
    <source>
        <strain evidence="2">CBS 7841</strain>
    </source>
</reference>
<gene>
    <name evidence="2" type="ORF">L203_104317</name>
</gene>
<feature type="region of interest" description="Disordered" evidence="1">
    <location>
        <begin position="580"/>
        <end position="686"/>
    </location>
</feature>
<proteinExistence type="predicted"/>
<organism evidence="2 3">
    <name type="scientific">Cryptococcus depauperatus CBS 7841</name>
    <dbReference type="NCBI Taxonomy" id="1295531"/>
    <lineage>
        <taxon>Eukaryota</taxon>
        <taxon>Fungi</taxon>
        <taxon>Dikarya</taxon>
        <taxon>Basidiomycota</taxon>
        <taxon>Agaricomycotina</taxon>
        <taxon>Tremellomycetes</taxon>
        <taxon>Tremellales</taxon>
        <taxon>Cryptococcaceae</taxon>
        <taxon>Cryptococcus</taxon>
    </lineage>
</organism>
<dbReference type="RefSeq" id="XP_066069801.1">
    <property type="nucleotide sequence ID" value="XM_066213704.1"/>
</dbReference>
<feature type="compositionally biased region" description="Low complexity" evidence="1">
    <location>
        <begin position="632"/>
        <end position="643"/>
    </location>
</feature>
<dbReference type="AlphaFoldDB" id="A0AAJ8M303"/>